<gene>
    <name evidence="1" type="ORF">M0R45_019730</name>
</gene>
<dbReference type="AlphaFoldDB" id="A0AAW1X6P5"/>
<comment type="caution">
    <text evidence="1">The sequence shown here is derived from an EMBL/GenBank/DDBJ whole genome shotgun (WGS) entry which is preliminary data.</text>
</comment>
<evidence type="ECO:0000313" key="2">
    <source>
        <dbReference type="Proteomes" id="UP001457282"/>
    </source>
</evidence>
<name>A0AAW1X6P5_RUBAR</name>
<proteinExistence type="predicted"/>
<accession>A0AAW1X6P5</accession>
<dbReference type="EMBL" id="JBEDUW010000004">
    <property type="protein sequence ID" value="KAK9932495.1"/>
    <property type="molecule type" value="Genomic_DNA"/>
</dbReference>
<organism evidence="1 2">
    <name type="scientific">Rubus argutus</name>
    <name type="common">Southern blackberry</name>
    <dbReference type="NCBI Taxonomy" id="59490"/>
    <lineage>
        <taxon>Eukaryota</taxon>
        <taxon>Viridiplantae</taxon>
        <taxon>Streptophyta</taxon>
        <taxon>Embryophyta</taxon>
        <taxon>Tracheophyta</taxon>
        <taxon>Spermatophyta</taxon>
        <taxon>Magnoliopsida</taxon>
        <taxon>eudicotyledons</taxon>
        <taxon>Gunneridae</taxon>
        <taxon>Pentapetalae</taxon>
        <taxon>rosids</taxon>
        <taxon>fabids</taxon>
        <taxon>Rosales</taxon>
        <taxon>Rosaceae</taxon>
        <taxon>Rosoideae</taxon>
        <taxon>Rosoideae incertae sedis</taxon>
        <taxon>Rubus</taxon>
    </lineage>
</organism>
<dbReference type="Proteomes" id="UP001457282">
    <property type="component" value="Unassembled WGS sequence"/>
</dbReference>
<reference evidence="1 2" key="1">
    <citation type="journal article" date="2023" name="G3 (Bethesda)">
        <title>A chromosome-length genome assembly and annotation of blackberry (Rubus argutus, cv. 'Hillquist').</title>
        <authorList>
            <person name="Bruna T."/>
            <person name="Aryal R."/>
            <person name="Dudchenko O."/>
            <person name="Sargent D.J."/>
            <person name="Mead D."/>
            <person name="Buti M."/>
            <person name="Cavallini A."/>
            <person name="Hytonen T."/>
            <person name="Andres J."/>
            <person name="Pham M."/>
            <person name="Weisz D."/>
            <person name="Mascagni F."/>
            <person name="Usai G."/>
            <person name="Natali L."/>
            <person name="Bassil N."/>
            <person name="Fernandez G.E."/>
            <person name="Lomsadze A."/>
            <person name="Armour M."/>
            <person name="Olukolu B."/>
            <person name="Poorten T."/>
            <person name="Britton C."/>
            <person name="Davik J."/>
            <person name="Ashrafi H."/>
            <person name="Aiden E.L."/>
            <person name="Borodovsky M."/>
            <person name="Worthington M."/>
        </authorList>
    </citation>
    <scope>NUCLEOTIDE SEQUENCE [LARGE SCALE GENOMIC DNA]</scope>
    <source>
        <strain evidence="1">PI 553951</strain>
    </source>
</reference>
<sequence>MIQPCPHRQLLCAPKPSRPRFSPLLFQFLTEPSPWKLLIPLSNPVEPNYSLQLTKFKPSRALSSYPNHKPLPSFTTEITQNQIFTVPQSWQLSPPTDLAITSSPCSSAQPNPIWVSPSLTCAARAPPLITEPCHFTPP</sequence>
<evidence type="ECO:0000313" key="1">
    <source>
        <dbReference type="EMBL" id="KAK9932495.1"/>
    </source>
</evidence>
<keyword evidence="2" id="KW-1185">Reference proteome</keyword>
<protein>
    <submittedName>
        <fullName evidence="1">Uncharacterized protein</fullName>
    </submittedName>
</protein>